<keyword evidence="2" id="KW-0325">Glycoprotein</keyword>
<keyword evidence="6" id="KW-1185">Reference proteome</keyword>
<dbReference type="InterPro" id="IPR001173">
    <property type="entry name" value="Glyco_trans_2-like"/>
</dbReference>
<sequence>MRESVGLMVARQAGIDSARADYFVCMDCHVEPVTGWLEPLLQRLVENPKACLQSNVGIIRRDNFATEFKWKQTTFPMFLFMLDEIHEPYRKEFLEGRNTSEPIPYSRYGSRDGDSDEEVVVPDAGRLRSGHEGVGR</sequence>
<name>A0ABY7EJD7_MYAAR</name>
<protein>
    <submittedName>
        <fullName evidence="5">GALT8-like protein</fullName>
    </submittedName>
</protein>
<evidence type="ECO:0000313" key="6">
    <source>
        <dbReference type="Proteomes" id="UP001164746"/>
    </source>
</evidence>
<feature type="domain" description="Glycosyltransferase 2-like" evidence="4">
    <location>
        <begin position="4"/>
        <end position="82"/>
    </location>
</feature>
<dbReference type="EMBL" id="CP111017">
    <property type="protein sequence ID" value="WAR09254.1"/>
    <property type="molecule type" value="Genomic_DNA"/>
</dbReference>
<dbReference type="Pfam" id="PF00535">
    <property type="entry name" value="Glycos_transf_2"/>
    <property type="match status" value="1"/>
</dbReference>
<proteinExistence type="predicted"/>
<organism evidence="5 6">
    <name type="scientific">Mya arenaria</name>
    <name type="common">Soft-shell clam</name>
    <dbReference type="NCBI Taxonomy" id="6604"/>
    <lineage>
        <taxon>Eukaryota</taxon>
        <taxon>Metazoa</taxon>
        <taxon>Spiralia</taxon>
        <taxon>Lophotrochozoa</taxon>
        <taxon>Mollusca</taxon>
        <taxon>Bivalvia</taxon>
        <taxon>Autobranchia</taxon>
        <taxon>Heteroconchia</taxon>
        <taxon>Euheterodonta</taxon>
        <taxon>Imparidentia</taxon>
        <taxon>Neoheterodontei</taxon>
        <taxon>Myida</taxon>
        <taxon>Myoidea</taxon>
        <taxon>Myidae</taxon>
        <taxon>Mya</taxon>
    </lineage>
</organism>
<evidence type="ECO:0000256" key="2">
    <source>
        <dbReference type="ARBA" id="ARBA00023180"/>
    </source>
</evidence>
<dbReference type="PANTHER" id="PTHR11675">
    <property type="entry name" value="N-ACETYLGALACTOSAMINYLTRANSFERASE"/>
    <property type="match status" value="1"/>
</dbReference>
<evidence type="ECO:0000256" key="3">
    <source>
        <dbReference type="SAM" id="MobiDB-lite"/>
    </source>
</evidence>
<dbReference type="InterPro" id="IPR029044">
    <property type="entry name" value="Nucleotide-diphossugar_trans"/>
</dbReference>
<gene>
    <name evidence="5" type="ORF">MAR_019212</name>
</gene>
<dbReference type="Gene3D" id="3.90.550.10">
    <property type="entry name" value="Spore Coat Polysaccharide Biosynthesis Protein SpsA, Chain A"/>
    <property type="match status" value="1"/>
</dbReference>
<accession>A0ABY7EJD7</accession>
<dbReference type="Proteomes" id="UP001164746">
    <property type="component" value="Chromosome 6"/>
</dbReference>
<dbReference type="SUPFAM" id="SSF53448">
    <property type="entry name" value="Nucleotide-diphospho-sugar transferases"/>
    <property type="match status" value="1"/>
</dbReference>
<evidence type="ECO:0000313" key="5">
    <source>
        <dbReference type="EMBL" id="WAR09254.1"/>
    </source>
</evidence>
<feature type="compositionally biased region" description="Basic and acidic residues" evidence="3">
    <location>
        <begin position="125"/>
        <end position="136"/>
    </location>
</feature>
<reference evidence="5" key="1">
    <citation type="submission" date="2022-11" db="EMBL/GenBank/DDBJ databases">
        <title>Centuries of genome instability and evolution in soft-shell clam transmissible cancer (bioRxiv).</title>
        <authorList>
            <person name="Hart S.F.M."/>
            <person name="Yonemitsu M.A."/>
            <person name="Giersch R.M."/>
            <person name="Beal B.F."/>
            <person name="Arriagada G."/>
            <person name="Davis B.W."/>
            <person name="Ostrander E.A."/>
            <person name="Goff S.P."/>
            <person name="Metzger M.J."/>
        </authorList>
    </citation>
    <scope>NUCLEOTIDE SEQUENCE</scope>
    <source>
        <strain evidence="5">MELC-2E11</strain>
        <tissue evidence="5">Siphon/mantle</tissue>
    </source>
</reference>
<evidence type="ECO:0000256" key="1">
    <source>
        <dbReference type="ARBA" id="ARBA00023157"/>
    </source>
</evidence>
<feature type="region of interest" description="Disordered" evidence="3">
    <location>
        <begin position="99"/>
        <end position="136"/>
    </location>
</feature>
<evidence type="ECO:0000259" key="4">
    <source>
        <dbReference type="Pfam" id="PF00535"/>
    </source>
</evidence>
<dbReference type="PANTHER" id="PTHR11675:SF134">
    <property type="entry name" value="N-ACETYLGALACTOSAMINYLTRANSFERASE 4-RELATED"/>
    <property type="match status" value="1"/>
</dbReference>
<keyword evidence="1" id="KW-1015">Disulfide bond</keyword>